<evidence type="ECO:0000256" key="7">
    <source>
        <dbReference type="ARBA" id="ARBA00022989"/>
    </source>
</evidence>
<keyword evidence="15" id="KW-1185">Reference proteome</keyword>
<evidence type="ECO:0000256" key="6">
    <source>
        <dbReference type="ARBA" id="ARBA00022723"/>
    </source>
</evidence>
<dbReference type="GO" id="GO:0020037">
    <property type="term" value="F:heme binding"/>
    <property type="evidence" value="ECO:0007669"/>
    <property type="project" value="InterPro"/>
</dbReference>
<keyword evidence="4" id="KW-0349">Heme</keyword>
<feature type="transmembrane region" description="Helical" evidence="12">
    <location>
        <begin position="346"/>
        <end position="366"/>
    </location>
</feature>
<sequence>MPTITHKDFQGRIQAGQALILFEQKVYRLDSFMKHHPGGPLIIWHMIGRDATVEIRALHPAWVLTKKLPFFCVGDYVGPTPDEGVAGLELPEKAAVGGGVRARVAVLPNHQLPSHDSLPEFRDETTQTVNRQIAARDQVDPETIPVDYDAVTRDFYALEQQLRTLGLNETPFYRYGQEAVRYALFAAGMFGLVFWGPEHWLTYTLSALCTAMLWQQLALFAHDLGHNEFTQDMWWDGLFGVLLGDFCGGLSIGWWKRSHYVHHVVTNDPEHDPDIQHLPFFAVTTKLFRSLRSSYYGRHLHFDALAGLLIPLQHLLYIPVLCFGRFNLYFLSLDHLLNDSFSPWRSLELVGMVGFWAWYGCFLTCFPHWQYGLLYMLLSHMFSFILHLQITLSHFGMSTTCPDLDNECFAARQLRTTMDIDCPEWLDWFHGGLQFQVEHHLFPRIPRHNLRQVQPLVRAIVDKHPGLQLYSFGFGEAIRLMLISMRSVGQQVAGWQRLQAKTKESN</sequence>
<feature type="transmembrane region" description="Helical" evidence="12">
    <location>
        <begin position="373"/>
        <end position="392"/>
    </location>
</feature>
<feature type="transmembrane region" description="Helical" evidence="12">
    <location>
        <begin position="179"/>
        <end position="197"/>
    </location>
</feature>
<evidence type="ECO:0000256" key="5">
    <source>
        <dbReference type="ARBA" id="ARBA00022692"/>
    </source>
</evidence>
<evidence type="ECO:0000313" key="15">
    <source>
        <dbReference type="Proteomes" id="UP001151582"/>
    </source>
</evidence>
<dbReference type="Pfam" id="PF00173">
    <property type="entry name" value="Cyt-b5"/>
    <property type="match status" value="1"/>
</dbReference>
<gene>
    <name evidence="14" type="ORF">H4R34_003993</name>
</gene>
<dbReference type="Proteomes" id="UP001151582">
    <property type="component" value="Unassembled WGS sequence"/>
</dbReference>
<feature type="transmembrane region" description="Helical" evidence="12">
    <location>
        <begin position="304"/>
        <end position="326"/>
    </location>
</feature>
<dbReference type="InterPro" id="IPR012171">
    <property type="entry name" value="Fatty_acid_desaturase"/>
</dbReference>
<evidence type="ECO:0000256" key="2">
    <source>
        <dbReference type="ARBA" id="ARBA00005189"/>
    </source>
</evidence>
<evidence type="ECO:0000256" key="4">
    <source>
        <dbReference type="ARBA" id="ARBA00022617"/>
    </source>
</evidence>
<evidence type="ECO:0000256" key="10">
    <source>
        <dbReference type="ARBA" id="ARBA00023098"/>
    </source>
</evidence>
<comment type="subcellular location">
    <subcellularLocation>
        <location evidence="1">Membrane</location>
        <topology evidence="1">Multi-pass membrane protein</topology>
    </subcellularLocation>
</comment>
<dbReference type="Gene3D" id="3.10.120.10">
    <property type="entry name" value="Cytochrome b5-like heme/steroid binding domain"/>
    <property type="match status" value="1"/>
</dbReference>
<dbReference type="InterPro" id="IPR018506">
    <property type="entry name" value="Cyt_B5_heme-BS"/>
</dbReference>
<evidence type="ECO:0000256" key="12">
    <source>
        <dbReference type="SAM" id="Phobius"/>
    </source>
</evidence>
<evidence type="ECO:0000256" key="11">
    <source>
        <dbReference type="ARBA" id="ARBA00023136"/>
    </source>
</evidence>
<dbReference type="OrthoDB" id="260091at2759"/>
<dbReference type="InterPro" id="IPR036400">
    <property type="entry name" value="Cyt_B5-like_heme/steroid_sf"/>
</dbReference>
<dbReference type="SUPFAM" id="SSF55856">
    <property type="entry name" value="Cytochrome b5-like heme/steroid binding domain"/>
    <property type="match status" value="1"/>
</dbReference>
<dbReference type="InterPro" id="IPR005804">
    <property type="entry name" value="FA_desaturase_dom"/>
</dbReference>
<feature type="transmembrane region" description="Helical" evidence="12">
    <location>
        <begin position="233"/>
        <end position="255"/>
    </location>
</feature>
<dbReference type="GO" id="GO:0016717">
    <property type="term" value="F:oxidoreductase activity, acting on paired donors, with oxidation of a pair of donors resulting in the reduction of molecular oxygen to two molecules of water"/>
    <property type="evidence" value="ECO:0007669"/>
    <property type="project" value="TreeGrafter"/>
</dbReference>
<dbReference type="PANTHER" id="PTHR19353:SF30">
    <property type="entry name" value="DELTA 8-(E)-SPHINGOLIPID DESATURASE"/>
    <property type="match status" value="1"/>
</dbReference>
<accession>A0A9W8ECM4</accession>
<dbReference type="PROSITE" id="PS00191">
    <property type="entry name" value="CYTOCHROME_B5_1"/>
    <property type="match status" value="1"/>
</dbReference>
<evidence type="ECO:0000256" key="9">
    <source>
        <dbReference type="ARBA" id="ARBA00023004"/>
    </source>
</evidence>
<feature type="domain" description="Cytochrome b5 heme-binding" evidence="13">
    <location>
        <begin position="1"/>
        <end position="77"/>
    </location>
</feature>
<comment type="similarity">
    <text evidence="3">Belongs to the fatty acid desaturase type 1 family.</text>
</comment>
<keyword evidence="8" id="KW-0560">Oxidoreductase</keyword>
<dbReference type="AlphaFoldDB" id="A0A9W8ECM4"/>
<dbReference type="PROSITE" id="PS50255">
    <property type="entry name" value="CYTOCHROME_B5_2"/>
    <property type="match status" value="1"/>
</dbReference>
<reference evidence="14" key="1">
    <citation type="submission" date="2022-07" db="EMBL/GenBank/DDBJ databases">
        <title>Phylogenomic reconstructions and comparative analyses of Kickxellomycotina fungi.</title>
        <authorList>
            <person name="Reynolds N.K."/>
            <person name="Stajich J.E."/>
            <person name="Barry K."/>
            <person name="Grigoriev I.V."/>
            <person name="Crous P."/>
            <person name="Smith M.E."/>
        </authorList>
    </citation>
    <scope>NUCLEOTIDE SEQUENCE</scope>
    <source>
        <strain evidence="14">RSA 567</strain>
    </source>
</reference>
<protein>
    <recommendedName>
        <fullName evidence="13">Cytochrome b5 heme-binding domain-containing protein</fullName>
    </recommendedName>
</protein>
<proteinExistence type="inferred from homology"/>
<name>A0A9W8ECM4_9FUNG</name>
<dbReference type="SMART" id="SM01117">
    <property type="entry name" value="Cyt-b5"/>
    <property type="match status" value="1"/>
</dbReference>
<comment type="pathway">
    <text evidence="2">Lipid metabolism.</text>
</comment>
<evidence type="ECO:0000256" key="3">
    <source>
        <dbReference type="ARBA" id="ARBA00009295"/>
    </source>
</evidence>
<dbReference type="Pfam" id="PF00487">
    <property type="entry name" value="FA_desaturase"/>
    <property type="match status" value="1"/>
</dbReference>
<keyword evidence="10" id="KW-0443">Lipid metabolism</keyword>
<dbReference type="PIRSF" id="PIRSF015921">
    <property type="entry name" value="FA_sphinglp_des"/>
    <property type="match status" value="1"/>
</dbReference>
<organism evidence="14 15">
    <name type="scientific">Dimargaris verticillata</name>
    <dbReference type="NCBI Taxonomy" id="2761393"/>
    <lineage>
        <taxon>Eukaryota</taxon>
        <taxon>Fungi</taxon>
        <taxon>Fungi incertae sedis</taxon>
        <taxon>Zoopagomycota</taxon>
        <taxon>Kickxellomycotina</taxon>
        <taxon>Dimargaritomycetes</taxon>
        <taxon>Dimargaritales</taxon>
        <taxon>Dimargaritaceae</taxon>
        <taxon>Dimargaris</taxon>
    </lineage>
</organism>
<dbReference type="GO" id="GO:0016020">
    <property type="term" value="C:membrane"/>
    <property type="evidence" value="ECO:0007669"/>
    <property type="project" value="UniProtKB-SubCell"/>
</dbReference>
<dbReference type="EMBL" id="JANBQB010000436">
    <property type="protein sequence ID" value="KAJ1976386.1"/>
    <property type="molecule type" value="Genomic_DNA"/>
</dbReference>
<keyword evidence="6" id="KW-0479">Metal-binding</keyword>
<evidence type="ECO:0000259" key="13">
    <source>
        <dbReference type="PROSITE" id="PS50255"/>
    </source>
</evidence>
<keyword evidence="5 12" id="KW-0812">Transmembrane</keyword>
<keyword evidence="7 12" id="KW-1133">Transmembrane helix</keyword>
<dbReference type="GO" id="GO:0046872">
    <property type="term" value="F:metal ion binding"/>
    <property type="evidence" value="ECO:0007669"/>
    <property type="project" value="UniProtKB-KW"/>
</dbReference>
<comment type="caution">
    <text evidence="14">The sequence shown here is derived from an EMBL/GenBank/DDBJ whole genome shotgun (WGS) entry which is preliminary data.</text>
</comment>
<keyword evidence="9" id="KW-0408">Iron</keyword>
<keyword evidence="11 12" id="KW-0472">Membrane</keyword>
<dbReference type="InterPro" id="IPR001199">
    <property type="entry name" value="Cyt_B5-like_heme/steroid-bd"/>
</dbReference>
<dbReference type="PANTHER" id="PTHR19353">
    <property type="entry name" value="FATTY ACID DESATURASE 2"/>
    <property type="match status" value="1"/>
</dbReference>
<dbReference type="GO" id="GO:0006629">
    <property type="term" value="P:lipid metabolic process"/>
    <property type="evidence" value="ECO:0007669"/>
    <property type="project" value="UniProtKB-KW"/>
</dbReference>
<evidence type="ECO:0000256" key="8">
    <source>
        <dbReference type="ARBA" id="ARBA00023002"/>
    </source>
</evidence>
<evidence type="ECO:0000256" key="1">
    <source>
        <dbReference type="ARBA" id="ARBA00004141"/>
    </source>
</evidence>
<dbReference type="CDD" id="cd03506">
    <property type="entry name" value="Delta6-FADS-like"/>
    <property type="match status" value="1"/>
</dbReference>
<evidence type="ECO:0000313" key="14">
    <source>
        <dbReference type="EMBL" id="KAJ1976386.1"/>
    </source>
</evidence>